<feature type="region of interest" description="Disordered" evidence="1">
    <location>
        <begin position="60"/>
        <end position="83"/>
    </location>
</feature>
<feature type="compositionally biased region" description="Low complexity" evidence="1">
    <location>
        <begin position="70"/>
        <end position="83"/>
    </location>
</feature>
<proteinExistence type="predicted"/>
<evidence type="ECO:0000256" key="1">
    <source>
        <dbReference type="SAM" id="MobiDB-lite"/>
    </source>
</evidence>
<reference evidence="2 3" key="1">
    <citation type="journal article" date="2022" name="G3 (Bethesda)">
        <title>Whole-genome sequence and methylome profiling of the almond [Prunus dulcis (Mill.) D.A. Webb] cultivar 'Nonpareil'.</title>
        <authorList>
            <person name="D'Amico-Willman K.M."/>
            <person name="Ouma W.Z."/>
            <person name="Meulia T."/>
            <person name="Sideli G.M."/>
            <person name="Gradziel T.M."/>
            <person name="Fresnedo-Ramirez J."/>
        </authorList>
    </citation>
    <scope>NUCLEOTIDE SEQUENCE [LARGE SCALE GENOMIC DNA]</scope>
    <source>
        <strain evidence="2">Clone GOH B32 T37-40</strain>
    </source>
</reference>
<dbReference type="EMBL" id="JAJFAZ020000008">
    <property type="protein sequence ID" value="KAI5316168.1"/>
    <property type="molecule type" value="Genomic_DNA"/>
</dbReference>
<name>A0AAD4V1I7_PRUDU</name>
<dbReference type="AlphaFoldDB" id="A0AAD4V1I7"/>
<keyword evidence="3" id="KW-1185">Reference proteome</keyword>
<dbReference type="Proteomes" id="UP001054821">
    <property type="component" value="Chromosome 8"/>
</dbReference>
<sequence>MLSRLSASHHPLYQQLPNPFHMLYYSPQMFHQMPYQARSVIPTGGLTGLLRGDAYPSETDFLESDQGAGSRSSMVNTSSSSDSCWNSIKLISEFGSKESSSQYSNSSSIRSTMATTPSSLVMMSDINKCLLDRSTPFSLNPPGRSRHLAPRLLSDVLVSHLKSVLAQRGFQRAFHQLGILTLLLVSAKQYVVVHIRLHNIKGLNSYLIVHSYFQWQYLNGFGLVPDKAAHGHATRDKIILGLI</sequence>
<evidence type="ECO:0000313" key="3">
    <source>
        <dbReference type="Proteomes" id="UP001054821"/>
    </source>
</evidence>
<organism evidence="2 3">
    <name type="scientific">Prunus dulcis</name>
    <name type="common">Almond</name>
    <name type="synonym">Amygdalus dulcis</name>
    <dbReference type="NCBI Taxonomy" id="3755"/>
    <lineage>
        <taxon>Eukaryota</taxon>
        <taxon>Viridiplantae</taxon>
        <taxon>Streptophyta</taxon>
        <taxon>Embryophyta</taxon>
        <taxon>Tracheophyta</taxon>
        <taxon>Spermatophyta</taxon>
        <taxon>Magnoliopsida</taxon>
        <taxon>eudicotyledons</taxon>
        <taxon>Gunneridae</taxon>
        <taxon>Pentapetalae</taxon>
        <taxon>rosids</taxon>
        <taxon>fabids</taxon>
        <taxon>Rosales</taxon>
        <taxon>Rosaceae</taxon>
        <taxon>Amygdaloideae</taxon>
        <taxon>Amygdaleae</taxon>
        <taxon>Prunus</taxon>
    </lineage>
</organism>
<protein>
    <submittedName>
        <fullName evidence="2">Uncharacterized protein</fullName>
    </submittedName>
</protein>
<evidence type="ECO:0000313" key="2">
    <source>
        <dbReference type="EMBL" id="KAI5316168.1"/>
    </source>
</evidence>
<gene>
    <name evidence="2" type="ORF">L3X38_045344</name>
</gene>
<accession>A0AAD4V1I7</accession>
<comment type="caution">
    <text evidence="2">The sequence shown here is derived from an EMBL/GenBank/DDBJ whole genome shotgun (WGS) entry which is preliminary data.</text>
</comment>